<dbReference type="EMBL" id="NPEA01000004">
    <property type="protein sequence ID" value="PJZ77409.1"/>
    <property type="molecule type" value="Genomic_DNA"/>
</dbReference>
<dbReference type="Proteomes" id="UP000231843">
    <property type="component" value="Unassembled WGS sequence"/>
</dbReference>
<accession>A0A2M9ZZD4</accession>
<sequence>MKNIFFIIIFIFGIRCISQDILVIPSEYEIKKSDRKEGTIKFIVINNSGINYDNLILERICIAPTEKDLESLDCVISGFQRLRIETSKSSNQKISIPEGDFVGFIQIRGSEDFENIYSRIVFDSRVSENSKCSHTEVAEGLSFLDIEKCTKLKIRNGKTTEIELEITSKFESFFGEALFIGIISFGLASPQMNIRHTKVNLKNSIN</sequence>
<evidence type="ECO:0000313" key="2">
    <source>
        <dbReference type="Proteomes" id="UP000231843"/>
    </source>
</evidence>
<protein>
    <submittedName>
        <fullName evidence="1">Uncharacterized protein</fullName>
    </submittedName>
</protein>
<dbReference type="RefSeq" id="WP_100767962.1">
    <property type="nucleotide sequence ID" value="NZ_NPEA01000004.1"/>
</dbReference>
<organism evidence="1 2">
    <name type="scientific">Leptospira neocaledonica</name>
    <dbReference type="NCBI Taxonomy" id="2023192"/>
    <lineage>
        <taxon>Bacteria</taxon>
        <taxon>Pseudomonadati</taxon>
        <taxon>Spirochaetota</taxon>
        <taxon>Spirochaetia</taxon>
        <taxon>Leptospirales</taxon>
        <taxon>Leptospiraceae</taxon>
        <taxon>Leptospira</taxon>
    </lineage>
</organism>
<reference evidence="1 2" key="1">
    <citation type="submission" date="2017-07" db="EMBL/GenBank/DDBJ databases">
        <title>Leptospira spp. isolated from tropical soils.</title>
        <authorList>
            <person name="Thibeaux R."/>
            <person name="Iraola G."/>
            <person name="Ferres I."/>
            <person name="Bierque E."/>
            <person name="Girault D."/>
            <person name="Soupe-Gilbert M.-E."/>
            <person name="Picardeau M."/>
            <person name="Goarant C."/>
        </authorList>
    </citation>
    <scope>NUCLEOTIDE SEQUENCE [LARGE SCALE GENOMIC DNA]</scope>
    <source>
        <strain evidence="1 2">ES4-C-A1</strain>
    </source>
</reference>
<gene>
    <name evidence="1" type="ORF">CH365_07415</name>
</gene>
<keyword evidence="2" id="KW-1185">Reference proteome</keyword>
<name>A0A2M9ZZD4_9LEPT</name>
<proteinExistence type="predicted"/>
<dbReference type="OrthoDB" id="341932at2"/>
<comment type="caution">
    <text evidence="1">The sequence shown here is derived from an EMBL/GenBank/DDBJ whole genome shotgun (WGS) entry which is preliminary data.</text>
</comment>
<evidence type="ECO:0000313" key="1">
    <source>
        <dbReference type="EMBL" id="PJZ77409.1"/>
    </source>
</evidence>
<dbReference type="AlphaFoldDB" id="A0A2M9ZZD4"/>